<evidence type="ECO:0000256" key="1">
    <source>
        <dbReference type="SAM" id="MobiDB-lite"/>
    </source>
</evidence>
<dbReference type="EMBL" id="GBXM01066423">
    <property type="protein sequence ID" value="JAH42154.1"/>
    <property type="molecule type" value="Transcribed_RNA"/>
</dbReference>
<feature type="compositionally biased region" description="Polar residues" evidence="1">
    <location>
        <begin position="23"/>
        <end position="32"/>
    </location>
</feature>
<accession>A0A0E9SL88</accession>
<sequence>MNSDLRRIPMNQSSGIHPRGRGHSQSVALGTT</sequence>
<proteinExistence type="predicted"/>
<dbReference type="AlphaFoldDB" id="A0A0E9SL88"/>
<reference evidence="2" key="2">
    <citation type="journal article" date="2015" name="Fish Shellfish Immunol.">
        <title>Early steps in the European eel (Anguilla anguilla)-Vibrio vulnificus interaction in the gills: Role of the RtxA13 toxin.</title>
        <authorList>
            <person name="Callol A."/>
            <person name="Pajuelo D."/>
            <person name="Ebbesson L."/>
            <person name="Teles M."/>
            <person name="MacKenzie S."/>
            <person name="Amaro C."/>
        </authorList>
    </citation>
    <scope>NUCLEOTIDE SEQUENCE</scope>
</reference>
<feature type="region of interest" description="Disordered" evidence="1">
    <location>
        <begin position="1"/>
        <end position="32"/>
    </location>
</feature>
<protein>
    <submittedName>
        <fullName evidence="2">Uncharacterized protein</fullName>
    </submittedName>
</protein>
<reference evidence="2" key="1">
    <citation type="submission" date="2014-11" db="EMBL/GenBank/DDBJ databases">
        <authorList>
            <person name="Amaro Gonzalez C."/>
        </authorList>
    </citation>
    <scope>NUCLEOTIDE SEQUENCE</scope>
</reference>
<evidence type="ECO:0000313" key="2">
    <source>
        <dbReference type="EMBL" id="JAH42154.1"/>
    </source>
</evidence>
<organism evidence="2">
    <name type="scientific">Anguilla anguilla</name>
    <name type="common">European freshwater eel</name>
    <name type="synonym">Muraena anguilla</name>
    <dbReference type="NCBI Taxonomy" id="7936"/>
    <lineage>
        <taxon>Eukaryota</taxon>
        <taxon>Metazoa</taxon>
        <taxon>Chordata</taxon>
        <taxon>Craniata</taxon>
        <taxon>Vertebrata</taxon>
        <taxon>Euteleostomi</taxon>
        <taxon>Actinopterygii</taxon>
        <taxon>Neopterygii</taxon>
        <taxon>Teleostei</taxon>
        <taxon>Anguilliformes</taxon>
        <taxon>Anguillidae</taxon>
        <taxon>Anguilla</taxon>
    </lineage>
</organism>
<name>A0A0E9SL88_ANGAN</name>